<dbReference type="PRINTS" id="PR00789">
    <property type="entry name" value="OSIALOPTASE"/>
</dbReference>
<protein>
    <recommendedName>
        <fullName evidence="6">tRNA N6-adenosine threonylcarbamoyltransferase</fullName>
        <ecNumber evidence="6">2.3.1.234</ecNumber>
    </recommendedName>
    <alternativeName>
        <fullName evidence="6">N6-L-threonylcarbamoyladenine synthase</fullName>
        <shortName evidence="6">t(6)A synthase</shortName>
    </alternativeName>
    <alternativeName>
        <fullName evidence="6">t(6)A37 threonylcarbamoyladenosine biosynthesis protein TsaD</fullName>
    </alternativeName>
    <alternativeName>
        <fullName evidence="6">tRNA threonylcarbamoyladenosine biosynthesis protein TsaD</fullName>
    </alternativeName>
</protein>
<feature type="binding site" evidence="6">
    <location>
        <position position="117"/>
    </location>
    <ligand>
        <name>Fe cation</name>
        <dbReference type="ChEBI" id="CHEBI:24875"/>
    </ligand>
</feature>
<feature type="domain" description="Gcp-like" evidence="7">
    <location>
        <begin position="29"/>
        <end position="328"/>
    </location>
</feature>
<dbReference type="HAMAP" id="MF_01445">
    <property type="entry name" value="TsaD"/>
    <property type="match status" value="1"/>
</dbReference>
<dbReference type="EMBL" id="MGHD01000005">
    <property type="protein sequence ID" value="OGM60336.1"/>
    <property type="molecule type" value="Genomic_DNA"/>
</dbReference>
<dbReference type="PANTHER" id="PTHR11735:SF6">
    <property type="entry name" value="TRNA N6-ADENOSINE THREONYLCARBAMOYLTRANSFERASE, MITOCHONDRIAL"/>
    <property type="match status" value="1"/>
</dbReference>
<keyword evidence="4 6" id="KW-0012">Acyltransferase</keyword>
<evidence type="ECO:0000256" key="3">
    <source>
        <dbReference type="ARBA" id="ARBA00022723"/>
    </source>
</evidence>
<evidence type="ECO:0000256" key="4">
    <source>
        <dbReference type="ARBA" id="ARBA00023315"/>
    </source>
</evidence>
<keyword evidence="6" id="KW-0408">Iron</keyword>
<dbReference type="InterPro" id="IPR043129">
    <property type="entry name" value="ATPase_NBD"/>
</dbReference>
<accession>A0A1F8B8G4</accession>
<feature type="binding site" evidence="6">
    <location>
        <position position="322"/>
    </location>
    <ligand>
        <name>Fe cation</name>
        <dbReference type="ChEBI" id="CHEBI:24875"/>
    </ligand>
</feature>
<evidence type="ECO:0000256" key="1">
    <source>
        <dbReference type="ARBA" id="ARBA00022679"/>
    </source>
</evidence>
<feature type="binding site" evidence="6">
    <location>
        <position position="293"/>
    </location>
    <ligand>
        <name>substrate</name>
    </ligand>
</feature>
<feature type="binding site" evidence="6">
    <location>
        <position position="202"/>
    </location>
    <ligand>
        <name>substrate</name>
    </ligand>
</feature>
<proteinExistence type="inferred from homology"/>
<sequence length="373" mass="41073">MQNNNLKLKILAIDTSCDETAAAVTQGTKVLSNIIWSQASLHANWGGIVPSLAQRQHNERIGFVINKALQKSKIQTSGINAIAVTCGPGLGIALGVGIEKAKGIARLHNLPLIPINHVEGHLLSPFARKNTKYEVRNSKKLQNPSFPALGLVVSGGTTELILINKIGNYRIMAQTLDDALGEALDKAARMLGLGYPGGAILEKIAKEGKPFSYKLPIPMLGREKEKKFSYSGLKTALYKLIEKEKPIDRKKIQNLASSYQNIAFEHLIRITKIVVKEDEKIKSLLVGGGVANNNELRKRLRKMSKELGLIIYFPYTKKLCGDNAAMIGVAAYFKYLEGKFVQIKRLNAVDRLPRAKIDNPFLNLLGRENTSEP</sequence>
<evidence type="ECO:0000313" key="9">
    <source>
        <dbReference type="Proteomes" id="UP000176404"/>
    </source>
</evidence>
<feature type="binding site" evidence="6">
    <location>
        <position position="198"/>
    </location>
    <ligand>
        <name>substrate</name>
    </ligand>
</feature>
<evidence type="ECO:0000313" key="8">
    <source>
        <dbReference type="EMBL" id="OGM60336.1"/>
    </source>
</evidence>
<keyword evidence="3 6" id="KW-0479">Metal-binding</keyword>
<feature type="binding site" evidence="6">
    <location>
        <position position="185"/>
    </location>
    <ligand>
        <name>substrate</name>
    </ligand>
</feature>
<keyword evidence="2 6" id="KW-0819">tRNA processing</keyword>
<dbReference type="Gene3D" id="3.30.420.40">
    <property type="match status" value="2"/>
</dbReference>
<dbReference type="STRING" id="1802517.A2892_03280"/>
<comment type="similarity">
    <text evidence="6">Belongs to the KAE1 / TsaD family.</text>
</comment>
<dbReference type="PROSITE" id="PS01016">
    <property type="entry name" value="GLYCOPROTEASE"/>
    <property type="match status" value="1"/>
</dbReference>
<dbReference type="InterPro" id="IPR017860">
    <property type="entry name" value="Peptidase_M22_CS"/>
</dbReference>
<comment type="caution">
    <text evidence="8">The sequence shown here is derived from an EMBL/GenBank/DDBJ whole genome shotgun (WGS) entry which is preliminary data.</text>
</comment>
<keyword evidence="6" id="KW-0963">Cytoplasm</keyword>
<feature type="binding site" evidence="6">
    <location>
        <begin position="152"/>
        <end position="156"/>
    </location>
    <ligand>
        <name>substrate</name>
    </ligand>
</feature>
<dbReference type="NCBIfam" id="TIGR00329">
    <property type="entry name" value="gcp_kae1"/>
    <property type="match status" value="1"/>
</dbReference>
<dbReference type="GO" id="GO:0002949">
    <property type="term" value="P:tRNA threonylcarbamoyladenosine modification"/>
    <property type="evidence" value="ECO:0007669"/>
    <property type="project" value="UniProtKB-UniRule"/>
</dbReference>
<dbReference type="GO" id="GO:0061711">
    <property type="term" value="F:tRNA N(6)-L-threonylcarbamoyladenine synthase activity"/>
    <property type="evidence" value="ECO:0007669"/>
    <property type="project" value="UniProtKB-EC"/>
</dbReference>
<dbReference type="AlphaFoldDB" id="A0A1F8B8G4"/>
<comment type="catalytic activity">
    <reaction evidence="5 6">
        <text>L-threonylcarbamoyladenylate + adenosine(37) in tRNA = N(6)-L-threonylcarbamoyladenosine(37) in tRNA + AMP + H(+)</text>
        <dbReference type="Rhea" id="RHEA:37059"/>
        <dbReference type="Rhea" id="RHEA-COMP:10162"/>
        <dbReference type="Rhea" id="RHEA-COMP:10163"/>
        <dbReference type="ChEBI" id="CHEBI:15378"/>
        <dbReference type="ChEBI" id="CHEBI:73682"/>
        <dbReference type="ChEBI" id="CHEBI:74411"/>
        <dbReference type="ChEBI" id="CHEBI:74418"/>
        <dbReference type="ChEBI" id="CHEBI:456215"/>
        <dbReference type="EC" id="2.3.1.234"/>
    </reaction>
</comment>
<evidence type="ECO:0000256" key="2">
    <source>
        <dbReference type="ARBA" id="ARBA00022694"/>
    </source>
</evidence>
<dbReference type="GO" id="GO:0005737">
    <property type="term" value="C:cytoplasm"/>
    <property type="evidence" value="ECO:0007669"/>
    <property type="project" value="UniProtKB-SubCell"/>
</dbReference>
<comment type="function">
    <text evidence="6">Required for the formation of a threonylcarbamoyl group on adenosine at position 37 (t(6)A37) in tRNAs that read codons beginning with adenine. Is involved in the transfer of the threonylcarbamoyl moiety of threonylcarbamoyl-AMP (TC-AMP) to the N6 group of A37, together with TsaE and TsaB. TsaD likely plays a direct catalytic role in this reaction.</text>
</comment>
<keyword evidence="1 6" id="KW-0808">Transferase</keyword>
<dbReference type="InterPro" id="IPR022450">
    <property type="entry name" value="TsaD"/>
</dbReference>
<dbReference type="EC" id="2.3.1.234" evidence="6"/>
<dbReference type="SUPFAM" id="SSF53067">
    <property type="entry name" value="Actin-like ATPase domain"/>
    <property type="match status" value="1"/>
</dbReference>
<feature type="binding site" evidence="6">
    <location>
        <position position="121"/>
    </location>
    <ligand>
        <name>Fe cation</name>
        <dbReference type="ChEBI" id="CHEBI:24875"/>
    </ligand>
</feature>
<reference evidence="8 9" key="1">
    <citation type="journal article" date="2016" name="Nat. Commun.">
        <title>Thousands of microbial genomes shed light on interconnected biogeochemical processes in an aquifer system.</title>
        <authorList>
            <person name="Anantharaman K."/>
            <person name="Brown C.T."/>
            <person name="Hug L.A."/>
            <person name="Sharon I."/>
            <person name="Castelle C.J."/>
            <person name="Probst A.J."/>
            <person name="Thomas B.C."/>
            <person name="Singh A."/>
            <person name="Wilkins M.J."/>
            <person name="Karaoz U."/>
            <person name="Brodie E.L."/>
            <person name="Williams K.H."/>
            <person name="Hubbard S.S."/>
            <person name="Banfield J.F."/>
        </authorList>
    </citation>
    <scope>NUCLEOTIDE SEQUENCE [LARGE SCALE GENOMIC DNA]</scope>
</reference>
<comment type="subcellular location">
    <subcellularLocation>
        <location evidence="6">Cytoplasm</location>
    </subcellularLocation>
</comment>
<dbReference type="InterPro" id="IPR017861">
    <property type="entry name" value="KAE1/TsaD"/>
</dbReference>
<dbReference type="Proteomes" id="UP000176404">
    <property type="component" value="Unassembled WGS sequence"/>
</dbReference>
<gene>
    <name evidence="6" type="primary">tsaD</name>
    <name evidence="8" type="ORF">A2892_03280</name>
</gene>
<dbReference type="Pfam" id="PF00814">
    <property type="entry name" value="TsaD"/>
    <property type="match status" value="1"/>
</dbReference>
<evidence type="ECO:0000259" key="7">
    <source>
        <dbReference type="Pfam" id="PF00814"/>
    </source>
</evidence>
<dbReference type="PANTHER" id="PTHR11735">
    <property type="entry name" value="TRNA N6-ADENOSINE THREONYLCARBAMOYLTRANSFERASE"/>
    <property type="match status" value="1"/>
</dbReference>
<name>A0A1F8B8G4_9BACT</name>
<dbReference type="GO" id="GO:0005506">
    <property type="term" value="F:iron ion binding"/>
    <property type="evidence" value="ECO:0007669"/>
    <property type="project" value="UniProtKB-UniRule"/>
</dbReference>
<dbReference type="InterPro" id="IPR000905">
    <property type="entry name" value="Gcp-like_dom"/>
</dbReference>
<evidence type="ECO:0000256" key="6">
    <source>
        <dbReference type="HAMAP-Rule" id="MF_01445"/>
    </source>
</evidence>
<comment type="cofactor">
    <cofactor evidence="6">
        <name>Fe(2+)</name>
        <dbReference type="ChEBI" id="CHEBI:29033"/>
    </cofactor>
    <text evidence="6">Binds 1 Fe(2+) ion per subunit.</text>
</comment>
<dbReference type="NCBIfam" id="TIGR03723">
    <property type="entry name" value="T6A_TsaD_YgjD"/>
    <property type="match status" value="1"/>
</dbReference>
<dbReference type="FunFam" id="3.30.420.40:FF:000012">
    <property type="entry name" value="tRNA N6-adenosine threonylcarbamoyltransferase"/>
    <property type="match status" value="1"/>
</dbReference>
<organism evidence="8 9">
    <name type="scientific">Candidatus Woesebacteria bacterium RIFCSPLOWO2_01_FULL_39_10b</name>
    <dbReference type="NCBI Taxonomy" id="1802517"/>
    <lineage>
        <taxon>Bacteria</taxon>
        <taxon>Candidatus Woeseibacteriota</taxon>
    </lineage>
</organism>
<evidence type="ECO:0000256" key="5">
    <source>
        <dbReference type="ARBA" id="ARBA00048117"/>
    </source>
</evidence>